<proteinExistence type="predicted"/>
<gene>
    <name evidence="1" type="ORF">CEPIT_LOCUS40938</name>
</gene>
<sequence>MGDYLLIKEITPGMATWTSKVVVIEKLNIRESAKNPGKIYKPFVLQDSVGNKVKALAYGHEISVIDQRLSLHNTYLISNAMVSNVYANFNVPDVEYQFIWSINRRTLIQDVDAVDKLEIVAQPEAAVTPFNAFYDSMIQKELINVLGLIICKLPREFVLTSDGPKKANDFVIIDDQSQPIIVTMWNEFASIQGHEIQGLLDAGIHPIILAKHLAVTSYQGLSLSTTYDSCIELNPITKQANDLKEWRGAHAIAIEQIIKRGHYIDSLDALGRPHLQVKTNVCDVLKSIKEAKMLWVEGNFNFIGGGTIPYYIGCNSCNKGIHSTEEVHYECLNCGSKQGIATKRFRLSAEFCDKTGVLETTLFTNEVFKLLRLFEMNVAPEFVEVEELKKKNQGRALHYCS</sequence>
<dbReference type="Gene3D" id="2.40.50.140">
    <property type="entry name" value="Nucleic acid-binding proteins"/>
    <property type="match status" value="3"/>
</dbReference>
<evidence type="ECO:0000313" key="2">
    <source>
        <dbReference type="Proteomes" id="UP001152523"/>
    </source>
</evidence>
<comment type="caution">
    <text evidence="1">The sequence shown here is derived from an EMBL/GenBank/DDBJ whole genome shotgun (WGS) entry which is preliminary data.</text>
</comment>
<dbReference type="Proteomes" id="UP001152523">
    <property type="component" value="Unassembled WGS sequence"/>
</dbReference>
<keyword evidence="2" id="KW-1185">Reference proteome</keyword>
<dbReference type="SUPFAM" id="SSF50249">
    <property type="entry name" value="Nucleic acid-binding proteins"/>
    <property type="match status" value="3"/>
</dbReference>
<evidence type="ECO:0000313" key="1">
    <source>
        <dbReference type="EMBL" id="CAH9143783.1"/>
    </source>
</evidence>
<name>A0AAV0G882_9ASTE</name>
<dbReference type="EMBL" id="CAMAPF010001056">
    <property type="protein sequence ID" value="CAH9143783.1"/>
    <property type="molecule type" value="Genomic_DNA"/>
</dbReference>
<protein>
    <submittedName>
        <fullName evidence="1">Uncharacterized protein</fullName>
    </submittedName>
</protein>
<dbReference type="PANTHER" id="PTHR47165">
    <property type="entry name" value="OS03G0429900 PROTEIN"/>
    <property type="match status" value="1"/>
</dbReference>
<dbReference type="InterPro" id="IPR012340">
    <property type="entry name" value="NA-bd_OB-fold"/>
</dbReference>
<reference evidence="1" key="1">
    <citation type="submission" date="2022-07" db="EMBL/GenBank/DDBJ databases">
        <authorList>
            <person name="Macas J."/>
            <person name="Novak P."/>
            <person name="Neumann P."/>
        </authorList>
    </citation>
    <scope>NUCLEOTIDE SEQUENCE</scope>
</reference>
<organism evidence="1 2">
    <name type="scientific">Cuscuta epithymum</name>
    <dbReference type="NCBI Taxonomy" id="186058"/>
    <lineage>
        <taxon>Eukaryota</taxon>
        <taxon>Viridiplantae</taxon>
        <taxon>Streptophyta</taxon>
        <taxon>Embryophyta</taxon>
        <taxon>Tracheophyta</taxon>
        <taxon>Spermatophyta</taxon>
        <taxon>Magnoliopsida</taxon>
        <taxon>eudicotyledons</taxon>
        <taxon>Gunneridae</taxon>
        <taxon>Pentapetalae</taxon>
        <taxon>asterids</taxon>
        <taxon>lamiids</taxon>
        <taxon>Solanales</taxon>
        <taxon>Convolvulaceae</taxon>
        <taxon>Cuscuteae</taxon>
        <taxon>Cuscuta</taxon>
        <taxon>Cuscuta subgen. Cuscuta</taxon>
    </lineage>
</organism>
<accession>A0AAV0G882</accession>
<dbReference type="AlphaFoldDB" id="A0AAV0G882"/>
<dbReference type="PANTHER" id="PTHR47165:SF4">
    <property type="entry name" value="OS03G0429900 PROTEIN"/>
    <property type="match status" value="1"/>
</dbReference>